<evidence type="ECO:0000256" key="7">
    <source>
        <dbReference type="ARBA" id="ARBA00022741"/>
    </source>
</evidence>
<evidence type="ECO:0000256" key="2">
    <source>
        <dbReference type="ARBA" id="ARBA00004123"/>
    </source>
</evidence>
<feature type="region of interest" description="Disordered" evidence="23">
    <location>
        <begin position="111"/>
        <end position="160"/>
    </location>
</feature>
<dbReference type="GO" id="GO:0005524">
    <property type="term" value="F:ATP binding"/>
    <property type="evidence" value="ECO:0007669"/>
    <property type="project" value="UniProtKB-KW"/>
</dbReference>
<feature type="compositionally biased region" description="Acidic residues" evidence="23">
    <location>
        <begin position="132"/>
        <end position="147"/>
    </location>
</feature>
<evidence type="ECO:0000256" key="1">
    <source>
        <dbReference type="ARBA" id="ARBA00001966"/>
    </source>
</evidence>
<evidence type="ECO:0000256" key="23">
    <source>
        <dbReference type="SAM" id="MobiDB-lite"/>
    </source>
</evidence>
<proteinExistence type="inferred from homology"/>
<dbReference type="Proteomes" id="UP000799772">
    <property type="component" value="Unassembled WGS sequence"/>
</dbReference>
<dbReference type="AlphaFoldDB" id="A0A9P4M9G5"/>
<evidence type="ECO:0000256" key="8">
    <source>
        <dbReference type="ARBA" id="ARBA00022801"/>
    </source>
</evidence>
<accession>A0A9P4M9G5</accession>
<keyword evidence="16" id="KW-0131">Cell cycle</keyword>
<protein>
    <recommendedName>
        <fullName evidence="5">ATP-dependent DNA helicase CHL1</fullName>
        <ecNumber evidence="18">5.6.2.3</ecNumber>
    </recommendedName>
    <alternativeName>
        <fullName evidence="4">ATP-dependent DNA helicase chl1</fullName>
    </alternativeName>
    <alternativeName>
        <fullName evidence="17">Chromosome loss protein 1</fullName>
    </alternativeName>
    <alternativeName>
        <fullName evidence="19 20">DNA 5'-3' helicase CHL1</fullName>
    </alternativeName>
</protein>
<evidence type="ECO:0000259" key="24">
    <source>
        <dbReference type="PROSITE" id="PS51193"/>
    </source>
</evidence>
<evidence type="ECO:0000256" key="22">
    <source>
        <dbReference type="ARBA" id="ARBA00048954"/>
    </source>
</evidence>
<dbReference type="Gene3D" id="3.40.50.300">
    <property type="entry name" value="P-loop containing nucleotide triphosphate hydrolases"/>
    <property type="match status" value="3"/>
</dbReference>
<dbReference type="GO" id="GO:0006139">
    <property type="term" value="P:nucleobase-containing compound metabolic process"/>
    <property type="evidence" value="ECO:0007669"/>
    <property type="project" value="InterPro"/>
</dbReference>
<keyword evidence="26" id="KW-1185">Reference proteome</keyword>
<comment type="subcellular location">
    <subcellularLocation>
        <location evidence="2">Nucleus</location>
    </subcellularLocation>
</comment>
<dbReference type="Pfam" id="PF13307">
    <property type="entry name" value="Helicase_C_2"/>
    <property type="match status" value="1"/>
</dbReference>
<evidence type="ECO:0000256" key="11">
    <source>
        <dbReference type="ARBA" id="ARBA00023004"/>
    </source>
</evidence>
<dbReference type="GO" id="GO:0005634">
    <property type="term" value="C:nucleus"/>
    <property type="evidence" value="ECO:0007669"/>
    <property type="project" value="UniProtKB-SubCell"/>
</dbReference>
<dbReference type="InterPro" id="IPR014013">
    <property type="entry name" value="Helic_SF1/SF2_ATP-bd_DinG/Rad3"/>
</dbReference>
<evidence type="ECO:0000256" key="9">
    <source>
        <dbReference type="ARBA" id="ARBA00022806"/>
    </source>
</evidence>
<dbReference type="SMART" id="SM00488">
    <property type="entry name" value="DEXDc2"/>
    <property type="match status" value="1"/>
</dbReference>
<evidence type="ECO:0000256" key="17">
    <source>
        <dbReference type="ARBA" id="ARBA00029709"/>
    </source>
</evidence>
<evidence type="ECO:0000256" key="4">
    <source>
        <dbReference type="ARBA" id="ARBA00016387"/>
    </source>
</evidence>
<evidence type="ECO:0000256" key="5">
    <source>
        <dbReference type="ARBA" id="ARBA00017386"/>
    </source>
</evidence>
<evidence type="ECO:0000256" key="21">
    <source>
        <dbReference type="ARBA" id="ARBA00045702"/>
    </source>
</evidence>
<dbReference type="InterPro" id="IPR010614">
    <property type="entry name" value="RAD3-like_helicase_DEAD"/>
</dbReference>
<dbReference type="InterPro" id="IPR006555">
    <property type="entry name" value="ATP-dep_Helicase_C"/>
</dbReference>
<keyword evidence="11" id="KW-0408">Iron</keyword>
<keyword evidence="6" id="KW-0479">Metal-binding</keyword>
<keyword evidence="15" id="KW-0539">Nucleus</keyword>
<evidence type="ECO:0000256" key="12">
    <source>
        <dbReference type="ARBA" id="ARBA00023014"/>
    </source>
</evidence>
<keyword evidence="10" id="KW-0067">ATP-binding</keyword>
<dbReference type="InterPro" id="IPR027417">
    <property type="entry name" value="P-loop_NTPase"/>
</dbReference>
<gene>
    <name evidence="25" type="ORF">NA57DRAFT_34796</name>
</gene>
<evidence type="ECO:0000256" key="10">
    <source>
        <dbReference type="ARBA" id="ARBA00022840"/>
    </source>
</evidence>
<comment type="caution">
    <text evidence="25">The sequence shown here is derived from an EMBL/GenBank/DDBJ whole genome shotgun (WGS) entry which is preliminary data.</text>
</comment>
<dbReference type="EMBL" id="ML978123">
    <property type="protein sequence ID" value="KAF2102085.1"/>
    <property type="molecule type" value="Genomic_DNA"/>
</dbReference>
<dbReference type="CDD" id="cd18788">
    <property type="entry name" value="SF2_C_XPD"/>
    <property type="match status" value="1"/>
</dbReference>
<dbReference type="GO" id="GO:0051536">
    <property type="term" value="F:iron-sulfur cluster binding"/>
    <property type="evidence" value="ECO:0007669"/>
    <property type="project" value="UniProtKB-KW"/>
</dbReference>
<dbReference type="InterPro" id="IPR006554">
    <property type="entry name" value="Helicase-like_DEXD_c2"/>
</dbReference>
<dbReference type="GO" id="GO:0016818">
    <property type="term" value="F:hydrolase activity, acting on acid anhydrides, in phosphorus-containing anhydrides"/>
    <property type="evidence" value="ECO:0007669"/>
    <property type="project" value="InterPro"/>
</dbReference>
<dbReference type="Pfam" id="PF06733">
    <property type="entry name" value="DEAD_2"/>
    <property type="match status" value="1"/>
</dbReference>
<keyword evidence="12" id="KW-0411">Iron-sulfur</keyword>
<sequence length="872" mass="97745">MDFHHPYQPYDIQRDFMTALYQCLEDGKVGIFESPTGTGKSLSLICGSLTWLRDRKRKMFDESIAQEPGDDDEPDWMVEHNRKEKRREVLQRREDLEKRLVKVRAKEEREKLKLRLQDGKPPAKRMRHSTDADEEAQFALDDYDSDDDSRSRSRKTDMNDLNLSAETLALMQKLGMLPRNRVEEDELDDEDELKIFYCSRTHSQLTQFANELRKVKLPPAIPPEAPDESTGGAITNVEVTEALKHLTLGSRKNLCINPKVLRLGNATAMNERCLELQEQKTSQEHRCPFLPNAETKPIANDFRDHALAKIRDIEELGALGKKLEICPYYASRDAIKPSEIVTLPYPLLLQKSAREALGISLKNHIVIIDEAHNLMDAITSMYSVTMSLSQLQLARSQVMMYLQKFRNRLKGKNRVYVAQTVRLMDSIISYLSPLVSAPKAAEGLAKVTDLLAGNGVDQINLYKLSRYLQESKLARKIDGYIVHTEKQKRPPEKGTTTAKTIPTLMHIQGFLLALMNPSDEGRFFYSTAPKEQNVELRYMLLDPTHHFREIVEEARAVVLAGGTMSPMNDYTQHLFPYLDNSSIMTLSCGHVIPRVNLLACPVTTTESGADFDFTFEKRMSHSMINDLGHALHTFVQTVPDGVVIFFPSYAYLDHCVKLWQTKPNASMKSLWELLGSAKPIFREAQSPSSSTDHQQSHDISKAQSADSILAAYSNAIATGNGRGALLLAVINGTLSEGINFSDSLGRGVAVVGLPFPNPHSAEWKSKMEFVSQKAQDAAAVELGIAKAKDKGKEAAREFYTNVCMRAVNQAVGRAIRHRGDYAVILLLDRRYGTSAIRGKLPGWIRGSLKTGMGVREAAGEIGGFFQDKAKSG</sequence>
<comment type="function">
    <text evidence="21">ATP-dependent DNA helicase important for chromosome transmission and normal cell cycle progression in G(2)/M. May have a role in changing DNA topology to allow the loading of proteins involved in maintaining sister chromatid cohesion in the vicinity of the centromeres. Has a specific role in chromosome segregation during meiosis II.</text>
</comment>
<keyword evidence="7" id="KW-0547">Nucleotide-binding</keyword>
<dbReference type="InterPro" id="IPR013020">
    <property type="entry name" value="Rad3/Chl1-like"/>
</dbReference>
<evidence type="ECO:0000256" key="15">
    <source>
        <dbReference type="ARBA" id="ARBA00023242"/>
    </source>
</evidence>
<keyword evidence="13" id="KW-0238">DNA-binding</keyword>
<evidence type="ECO:0000256" key="14">
    <source>
        <dbReference type="ARBA" id="ARBA00023235"/>
    </source>
</evidence>
<evidence type="ECO:0000256" key="16">
    <source>
        <dbReference type="ARBA" id="ARBA00023306"/>
    </source>
</evidence>
<keyword evidence="9 25" id="KW-0347">Helicase</keyword>
<dbReference type="EC" id="5.6.2.3" evidence="18"/>
<dbReference type="PROSITE" id="PS00690">
    <property type="entry name" value="DEAH_ATP_HELICASE"/>
    <property type="match status" value="1"/>
</dbReference>
<evidence type="ECO:0000256" key="19">
    <source>
        <dbReference type="ARBA" id="ARBA00044998"/>
    </source>
</evidence>
<feature type="compositionally biased region" description="Basic and acidic residues" evidence="23">
    <location>
        <begin position="148"/>
        <end position="158"/>
    </location>
</feature>
<evidence type="ECO:0000313" key="25">
    <source>
        <dbReference type="EMBL" id="KAF2102085.1"/>
    </source>
</evidence>
<dbReference type="NCBIfam" id="TIGR00604">
    <property type="entry name" value="rad3"/>
    <property type="match status" value="1"/>
</dbReference>
<dbReference type="GO" id="GO:0003677">
    <property type="term" value="F:DNA binding"/>
    <property type="evidence" value="ECO:0007669"/>
    <property type="project" value="UniProtKB-KW"/>
</dbReference>
<dbReference type="InterPro" id="IPR045028">
    <property type="entry name" value="DinG/Rad3-like"/>
</dbReference>
<reference evidence="25" key="1">
    <citation type="journal article" date="2020" name="Stud. Mycol.">
        <title>101 Dothideomycetes genomes: a test case for predicting lifestyles and emergence of pathogens.</title>
        <authorList>
            <person name="Haridas S."/>
            <person name="Albert R."/>
            <person name="Binder M."/>
            <person name="Bloem J."/>
            <person name="Labutti K."/>
            <person name="Salamov A."/>
            <person name="Andreopoulos B."/>
            <person name="Baker S."/>
            <person name="Barry K."/>
            <person name="Bills G."/>
            <person name="Bluhm B."/>
            <person name="Cannon C."/>
            <person name="Castanera R."/>
            <person name="Culley D."/>
            <person name="Daum C."/>
            <person name="Ezra D."/>
            <person name="Gonzalez J."/>
            <person name="Henrissat B."/>
            <person name="Kuo A."/>
            <person name="Liang C."/>
            <person name="Lipzen A."/>
            <person name="Lutzoni F."/>
            <person name="Magnuson J."/>
            <person name="Mondo S."/>
            <person name="Nolan M."/>
            <person name="Ohm R."/>
            <person name="Pangilinan J."/>
            <person name="Park H.-J."/>
            <person name="Ramirez L."/>
            <person name="Alfaro M."/>
            <person name="Sun H."/>
            <person name="Tritt A."/>
            <person name="Yoshinaga Y."/>
            <person name="Zwiers L.-H."/>
            <person name="Turgeon B."/>
            <person name="Goodwin S."/>
            <person name="Spatafora J."/>
            <person name="Crous P."/>
            <person name="Grigoriev I."/>
        </authorList>
    </citation>
    <scope>NUCLEOTIDE SEQUENCE</scope>
    <source>
        <strain evidence="25">CBS 133067</strain>
    </source>
</reference>
<dbReference type="GO" id="GO:0046872">
    <property type="term" value="F:metal ion binding"/>
    <property type="evidence" value="ECO:0007669"/>
    <property type="project" value="UniProtKB-KW"/>
</dbReference>
<keyword evidence="8" id="KW-0378">Hydrolase</keyword>
<evidence type="ECO:0000256" key="13">
    <source>
        <dbReference type="ARBA" id="ARBA00023125"/>
    </source>
</evidence>
<dbReference type="PANTHER" id="PTHR11472">
    <property type="entry name" value="DNA REPAIR DEAD HELICASE RAD3/XP-D SUBFAMILY MEMBER"/>
    <property type="match status" value="1"/>
</dbReference>
<organism evidence="25 26">
    <name type="scientific">Rhizodiscina lignyota</name>
    <dbReference type="NCBI Taxonomy" id="1504668"/>
    <lineage>
        <taxon>Eukaryota</taxon>
        <taxon>Fungi</taxon>
        <taxon>Dikarya</taxon>
        <taxon>Ascomycota</taxon>
        <taxon>Pezizomycotina</taxon>
        <taxon>Dothideomycetes</taxon>
        <taxon>Pleosporomycetidae</taxon>
        <taxon>Aulographales</taxon>
        <taxon>Rhizodiscinaceae</taxon>
        <taxon>Rhizodiscina</taxon>
    </lineage>
</organism>
<name>A0A9P4M9G5_9PEZI</name>
<evidence type="ECO:0000313" key="26">
    <source>
        <dbReference type="Proteomes" id="UP000799772"/>
    </source>
</evidence>
<evidence type="ECO:0000256" key="3">
    <source>
        <dbReference type="ARBA" id="ARBA00008435"/>
    </source>
</evidence>
<dbReference type="SUPFAM" id="SSF52540">
    <property type="entry name" value="P-loop containing nucleoside triphosphate hydrolases"/>
    <property type="match status" value="1"/>
</dbReference>
<comment type="cofactor">
    <cofactor evidence="1">
        <name>[4Fe-4S] cluster</name>
        <dbReference type="ChEBI" id="CHEBI:49883"/>
    </cofactor>
</comment>
<dbReference type="GO" id="GO:0034085">
    <property type="term" value="P:establishment of sister chromatid cohesion"/>
    <property type="evidence" value="ECO:0007669"/>
    <property type="project" value="TreeGrafter"/>
</dbReference>
<dbReference type="SMART" id="SM00491">
    <property type="entry name" value="HELICc2"/>
    <property type="match status" value="1"/>
</dbReference>
<dbReference type="FunFam" id="3.40.50.300:FF:002774">
    <property type="entry name" value="ATP-dependent DNA helicase chl1"/>
    <property type="match status" value="1"/>
</dbReference>
<evidence type="ECO:0000256" key="6">
    <source>
        <dbReference type="ARBA" id="ARBA00022723"/>
    </source>
</evidence>
<evidence type="ECO:0000256" key="18">
    <source>
        <dbReference type="ARBA" id="ARBA00044969"/>
    </source>
</evidence>
<comment type="similarity">
    <text evidence="3">Belongs to the DEAD box helicase family. DEAH subfamily. DDX11/CHL1 sub-subfamily.</text>
</comment>
<dbReference type="PROSITE" id="PS51193">
    <property type="entry name" value="HELICASE_ATP_BIND_2"/>
    <property type="match status" value="1"/>
</dbReference>
<dbReference type="InterPro" id="IPR002464">
    <property type="entry name" value="DNA/RNA_helicase_DEAH_CS"/>
</dbReference>
<dbReference type="GO" id="GO:0043139">
    <property type="term" value="F:5'-3' DNA helicase activity"/>
    <property type="evidence" value="ECO:0007669"/>
    <property type="project" value="UniProtKB-EC"/>
</dbReference>
<dbReference type="OrthoDB" id="267079at2759"/>
<keyword evidence="14" id="KW-0413">Isomerase</keyword>
<comment type="catalytic activity">
    <reaction evidence="22">
        <text>ATP + H2O = ADP + phosphate + H(+)</text>
        <dbReference type="Rhea" id="RHEA:13065"/>
        <dbReference type="ChEBI" id="CHEBI:15377"/>
        <dbReference type="ChEBI" id="CHEBI:15378"/>
        <dbReference type="ChEBI" id="CHEBI:30616"/>
        <dbReference type="ChEBI" id="CHEBI:43474"/>
        <dbReference type="ChEBI" id="CHEBI:456216"/>
        <dbReference type="EC" id="5.6.2.3"/>
    </reaction>
</comment>
<dbReference type="PANTHER" id="PTHR11472:SF41">
    <property type="entry name" value="ATP-DEPENDENT DNA HELICASE DDX11-RELATED"/>
    <property type="match status" value="1"/>
</dbReference>
<feature type="domain" description="Helicase ATP-binding" evidence="24">
    <location>
        <begin position="1"/>
        <end position="425"/>
    </location>
</feature>
<dbReference type="GO" id="GO:0006974">
    <property type="term" value="P:DNA damage response"/>
    <property type="evidence" value="ECO:0007669"/>
    <property type="project" value="UniProtKB-ARBA"/>
</dbReference>
<evidence type="ECO:0000256" key="20">
    <source>
        <dbReference type="ARBA" id="ARBA00045008"/>
    </source>
</evidence>